<protein>
    <submittedName>
        <fullName evidence="2">GNAT family N-acetyltransferase</fullName>
        <ecNumber evidence="2">2.3.1.-</ecNumber>
    </submittedName>
</protein>
<dbReference type="PROSITE" id="PS51186">
    <property type="entry name" value="GNAT"/>
    <property type="match status" value="1"/>
</dbReference>
<dbReference type="SUPFAM" id="SSF55729">
    <property type="entry name" value="Acyl-CoA N-acyltransferases (Nat)"/>
    <property type="match status" value="1"/>
</dbReference>
<evidence type="ECO:0000313" key="2">
    <source>
        <dbReference type="EMBL" id="MEI4770740.1"/>
    </source>
</evidence>
<gene>
    <name evidence="2" type="ORF">WAX74_14020</name>
</gene>
<keyword evidence="3" id="KW-1185">Reference proteome</keyword>
<dbReference type="EMBL" id="JBAWSY010000011">
    <property type="protein sequence ID" value="MEI4770740.1"/>
    <property type="molecule type" value="Genomic_DNA"/>
</dbReference>
<dbReference type="InterPro" id="IPR000182">
    <property type="entry name" value="GNAT_dom"/>
</dbReference>
<dbReference type="Pfam" id="PF13673">
    <property type="entry name" value="Acetyltransf_10"/>
    <property type="match status" value="1"/>
</dbReference>
<sequence>MEWNLLKFDELDVYRLYEILKLRVDVFVVEQSCAYPELDTSDQNALHLYAIKDNEVIAYCRLLPPGEKYDVCSIGRVIVKEKARGTGIARQLMNKALEEAERIYRVETIQLCAQSHLKNFYSSFGFQTNSDEFDEDGIPHVYMVRNKKV</sequence>
<dbReference type="Gene3D" id="3.40.630.30">
    <property type="match status" value="1"/>
</dbReference>
<dbReference type="CDD" id="cd04301">
    <property type="entry name" value="NAT_SF"/>
    <property type="match status" value="1"/>
</dbReference>
<dbReference type="GO" id="GO:0016746">
    <property type="term" value="F:acyltransferase activity"/>
    <property type="evidence" value="ECO:0007669"/>
    <property type="project" value="UniProtKB-KW"/>
</dbReference>
<dbReference type="RefSeq" id="WP_336498304.1">
    <property type="nucleotide sequence ID" value="NZ_JBAWSY010000011.1"/>
</dbReference>
<evidence type="ECO:0000259" key="1">
    <source>
        <dbReference type="PROSITE" id="PS51186"/>
    </source>
</evidence>
<dbReference type="EC" id="2.3.1.-" evidence="2"/>
<comment type="caution">
    <text evidence="2">The sequence shown here is derived from an EMBL/GenBank/DDBJ whole genome shotgun (WGS) entry which is preliminary data.</text>
</comment>
<proteinExistence type="predicted"/>
<feature type="domain" description="N-acetyltransferase" evidence="1">
    <location>
        <begin position="6"/>
        <end position="148"/>
    </location>
</feature>
<evidence type="ECO:0000313" key="3">
    <source>
        <dbReference type="Proteomes" id="UP001364890"/>
    </source>
</evidence>
<keyword evidence="2" id="KW-0808">Transferase</keyword>
<organism evidence="2 3">
    <name type="scientific">Psychrobacillus mangrovi</name>
    <dbReference type="NCBI Taxonomy" id="3117745"/>
    <lineage>
        <taxon>Bacteria</taxon>
        <taxon>Bacillati</taxon>
        <taxon>Bacillota</taxon>
        <taxon>Bacilli</taxon>
        <taxon>Bacillales</taxon>
        <taxon>Bacillaceae</taxon>
        <taxon>Psychrobacillus</taxon>
    </lineage>
</organism>
<dbReference type="Proteomes" id="UP001364890">
    <property type="component" value="Unassembled WGS sequence"/>
</dbReference>
<reference evidence="2 3" key="1">
    <citation type="submission" date="2024-01" db="EMBL/GenBank/DDBJ databases">
        <title>Seven novel Bacillus-like species.</title>
        <authorList>
            <person name="Liu G."/>
        </authorList>
    </citation>
    <scope>NUCLEOTIDE SEQUENCE [LARGE SCALE GENOMIC DNA]</scope>
    <source>
        <strain evidence="2 3">FJAT-51614</strain>
    </source>
</reference>
<dbReference type="InterPro" id="IPR016181">
    <property type="entry name" value="Acyl_CoA_acyltransferase"/>
</dbReference>
<accession>A0ABU8F908</accession>
<keyword evidence="2" id="KW-0012">Acyltransferase</keyword>
<name>A0ABU8F908_9BACI</name>